<dbReference type="SUPFAM" id="SSF56784">
    <property type="entry name" value="HAD-like"/>
    <property type="match status" value="1"/>
</dbReference>
<proteinExistence type="inferred from homology"/>
<reference evidence="5" key="1">
    <citation type="submission" date="2020-01" db="EMBL/GenBank/DDBJ databases">
        <authorList>
            <person name="Yang Y."/>
            <person name="Kwon Y.M."/>
        </authorList>
    </citation>
    <scope>NUCLEOTIDE SEQUENCE</scope>
    <source>
        <strain evidence="5">PG104</strain>
    </source>
</reference>
<dbReference type="InterPro" id="IPR050155">
    <property type="entry name" value="HAD-like_hydrolase_sf"/>
</dbReference>
<comment type="pathway">
    <text evidence="2">Organic acid metabolism; glycolate biosynthesis; glycolate from 2-phosphoglycolate: step 1/1.</text>
</comment>
<dbReference type="InterPro" id="IPR036412">
    <property type="entry name" value="HAD-like_sf"/>
</dbReference>
<dbReference type="EMBL" id="CP047289">
    <property type="protein sequence ID" value="QUS35962.1"/>
    <property type="molecule type" value="Genomic_DNA"/>
</dbReference>
<dbReference type="InterPro" id="IPR023214">
    <property type="entry name" value="HAD_sf"/>
</dbReference>
<comment type="catalytic activity">
    <reaction evidence="1">
        <text>2-phosphoglycolate + H2O = glycolate + phosphate</text>
        <dbReference type="Rhea" id="RHEA:14369"/>
        <dbReference type="ChEBI" id="CHEBI:15377"/>
        <dbReference type="ChEBI" id="CHEBI:29805"/>
        <dbReference type="ChEBI" id="CHEBI:43474"/>
        <dbReference type="ChEBI" id="CHEBI:58033"/>
        <dbReference type="EC" id="3.1.3.18"/>
    </reaction>
</comment>
<evidence type="ECO:0000313" key="6">
    <source>
        <dbReference type="Proteomes" id="UP000679284"/>
    </source>
</evidence>
<dbReference type="Pfam" id="PF00702">
    <property type="entry name" value="Hydrolase"/>
    <property type="match status" value="1"/>
</dbReference>
<keyword evidence="6" id="KW-1185">Reference proteome</keyword>
<evidence type="ECO:0000313" key="5">
    <source>
        <dbReference type="EMBL" id="QUS35962.1"/>
    </source>
</evidence>
<accession>A0A8J8MT28</accession>
<evidence type="ECO:0000256" key="4">
    <source>
        <dbReference type="ARBA" id="ARBA00013078"/>
    </source>
</evidence>
<dbReference type="GO" id="GO:0008967">
    <property type="term" value="F:phosphoglycolate phosphatase activity"/>
    <property type="evidence" value="ECO:0007669"/>
    <property type="project" value="UniProtKB-EC"/>
</dbReference>
<evidence type="ECO:0000256" key="1">
    <source>
        <dbReference type="ARBA" id="ARBA00000830"/>
    </source>
</evidence>
<dbReference type="GO" id="GO:0006281">
    <property type="term" value="P:DNA repair"/>
    <property type="evidence" value="ECO:0007669"/>
    <property type="project" value="TreeGrafter"/>
</dbReference>
<dbReference type="Gene3D" id="1.10.150.240">
    <property type="entry name" value="Putative phosphatase, domain 2"/>
    <property type="match status" value="1"/>
</dbReference>
<dbReference type="SFLD" id="SFLDG01129">
    <property type="entry name" value="C1.5:_HAD__Beta-PGM__Phosphata"/>
    <property type="match status" value="1"/>
</dbReference>
<dbReference type="AlphaFoldDB" id="A0A8J8MT28"/>
<dbReference type="SFLD" id="SFLDS00003">
    <property type="entry name" value="Haloacid_Dehalogenase"/>
    <property type="match status" value="1"/>
</dbReference>
<keyword evidence="5" id="KW-0378">Hydrolase</keyword>
<comment type="similarity">
    <text evidence="3">Belongs to the HAD-like hydrolase superfamily. CbbY/CbbZ/Gph/YieH family.</text>
</comment>
<dbReference type="InterPro" id="IPR006439">
    <property type="entry name" value="HAD-SF_hydro_IA"/>
</dbReference>
<dbReference type="Proteomes" id="UP000679284">
    <property type="component" value="Chromosome"/>
</dbReference>
<name>A0A8J8MT28_9RHOB</name>
<organism evidence="5 6">
    <name type="scientific">Falsirhodobacter algicola</name>
    <dbReference type="NCBI Taxonomy" id="2692330"/>
    <lineage>
        <taxon>Bacteria</taxon>
        <taxon>Pseudomonadati</taxon>
        <taxon>Pseudomonadota</taxon>
        <taxon>Alphaproteobacteria</taxon>
        <taxon>Rhodobacterales</taxon>
        <taxon>Paracoccaceae</taxon>
        <taxon>Falsirhodobacter</taxon>
    </lineage>
</organism>
<dbReference type="EC" id="3.1.3.18" evidence="4"/>
<dbReference type="PANTHER" id="PTHR43434">
    <property type="entry name" value="PHOSPHOGLYCOLATE PHOSPHATASE"/>
    <property type="match status" value="1"/>
</dbReference>
<dbReference type="InterPro" id="IPR023198">
    <property type="entry name" value="PGP-like_dom2"/>
</dbReference>
<dbReference type="GO" id="GO:0005829">
    <property type="term" value="C:cytosol"/>
    <property type="evidence" value="ECO:0007669"/>
    <property type="project" value="TreeGrafter"/>
</dbReference>
<gene>
    <name evidence="5" type="ORF">GR316_06615</name>
</gene>
<evidence type="ECO:0000256" key="2">
    <source>
        <dbReference type="ARBA" id="ARBA00004818"/>
    </source>
</evidence>
<protein>
    <recommendedName>
        <fullName evidence="4">phosphoglycolate phosphatase</fullName>
        <ecNumber evidence="4">3.1.3.18</ecNumber>
    </recommendedName>
</protein>
<dbReference type="KEGG" id="fap:GR316_06615"/>
<evidence type="ECO:0000256" key="3">
    <source>
        <dbReference type="ARBA" id="ARBA00006171"/>
    </source>
</evidence>
<dbReference type="PANTHER" id="PTHR43434:SF1">
    <property type="entry name" value="PHOSPHOGLYCOLATE PHOSPHATASE"/>
    <property type="match status" value="1"/>
</dbReference>
<sequence length="213" mass="22797">MTRAVIFDCDGVLVDSEAVALNLIVHDMCAHGLPMDHEGAERLFVGGTIPAVFHKARSLGADLPDDWVQDLYARMFTQLRQHTPLMPGIPQLLDRLDAAGIPYGVGSNGTTEKMAITLGQHPDVWRRLKGRVFSGQELGVPKPDPGLYLHVARFLGHDPADCVVIEDSATGARAARLAGIPCYGYAAADHPGLRAEGAILFNDMAALPGLLGL</sequence>
<dbReference type="Gene3D" id="3.40.50.1000">
    <property type="entry name" value="HAD superfamily/HAD-like"/>
    <property type="match status" value="1"/>
</dbReference>
<dbReference type="NCBIfam" id="TIGR01509">
    <property type="entry name" value="HAD-SF-IA-v3"/>
    <property type="match status" value="1"/>
</dbReference>
<dbReference type="RefSeq" id="WP_211783182.1">
    <property type="nucleotide sequence ID" value="NZ_CP047289.1"/>
</dbReference>